<organism evidence="1 2">
    <name type="scientific">Mesosutterella porci</name>
    <dbReference type="NCBI Taxonomy" id="2915351"/>
    <lineage>
        <taxon>Bacteria</taxon>
        <taxon>Pseudomonadati</taxon>
        <taxon>Pseudomonadota</taxon>
        <taxon>Betaproteobacteria</taxon>
        <taxon>Burkholderiales</taxon>
        <taxon>Sutterellaceae</taxon>
        <taxon>Mesosutterella</taxon>
    </lineage>
</organism>
<name>A0ABS9MPB8_9BURK</name>
<accession>A0ABS9MPB8</accession>
<dbReference type="RefSeq" id="WP_237978116.1">
    <property type="nucleotide sequence ID" value="NZ_JAKNCT010000003.1"/>
</dbReference>
<gene>
    <name evidence="1" type="ORF">MAF45_03235</name>
</gene>
<keyword evidence="2" id="KW-1185">Reference proteome</keyword>
<reference evidence="1 2" key="1">
    <citation type="submission" date="2022-02" db="EMBL/GenBank/DDBJ databases">
        <title>Mesosutterella porci, a novel member of the family Sutterellaceae from pig feces.</title>
        <authorList>
            <person name="Wylensek D."/>
            <person name="Clavel T."/>
        </authorList>
    </citation>
    <scope>NUCLEOTIDE SEQUENCE [LARGE SCALE GENOMIC DNA]</scope>
    <source>
        <strain evidence="2">oilRF-744-wt-GAM-9</strain>
    </source>
</reference>
<protein>
    <recommendedName>
        <fullName evidence="3">DUF4129 domain-containing protein</fullName>
    </recommendedName>
</protein>
<evidence type="ECO:0000313" key="2">
    <source>
        <dbReference type="Proteomes" id="UP001297600"/>
    </source>
</evidence>
<evidence type="ECO:0008006" key="3">
    <source>
        <dbReference type="Google" id="ProtNLM"/>
    </source>
</evidence>
<proteinExistence type="predicted"/>
<sequence length="130" mass="14470">MSFEPDFDEDDPDEAGVDVSDFSHYLSEDECRLGFAMIVLKAAYEMVRRGEDRGLVAQAAVLLLHEAGMPVDDYNAFDWASDYFENVPWEDFLNAYVSSPAEGLYSEEEADQIRDGLEGALEQVSLEAAG</sequence>
<dbReference type="EMBL" id="JAKNCT010000003">
    <property type="protein sequence ID" value="MCG5030460.1"/>
    <property type="molecule type" value="Genomic_DNA"/>
</dbReference>
<comment type="caution">
    <text evidence="1">The sequence shown here is derived from an EMBL/GenBank/DDBJ whole genome shotgun (WGS) entry which is preliminary data.</text>
</comment>
<evidence type="ECO:0000313" key="1">
    <source>
        <dbReference type="EMBL" id="MCG5030460.1"/>
    </source>
</evidence>
<dbReference type="Proteomes" id="UP001297600">
    <property type="component" value="Unassembled WGS sequence"/>
</dbReference>